<sequence>MSSDSPCVSVIIAAYNAEQTVAIAVKSALDEPQVGEVVLVDDCSSDETCARALAVAGGDARLKVVPRSMNHGPASARNLALSKATMPLIALLDADDAFVPGRLARLPDPTLEWDFWADNLLFVKKSENLVADLGTYFDIDERYVLDTSSFIQGNIPKRGMLRAELGFLKPVFRRSFVQNLGLLYRENCRLGEDFLFYTEALSAGAKFIIDGRCGYRALHRSNSLSGLHSVQDLVALYDGVSELLERLAITRGERSALERHRRSLEGRIAHRQVLTRRAQFGLLRGIASLVSKPGVVFAILNDWFNPITVDNAELRPLLTQANLQNLHHFD</sequence>
<name>A0A7V8U813_9SPHN</name>
<protein>
    <submittedName>
        <fullName evidence="2">Glycosyltransferase family 2 protein</fullName>
    </submittedName>
</protein>
<proteinExistence type="predicted"/>
<dbReference type="GO" id="GO:0016740">
    <property type="term" value="F:transferase activity"/>
    <property type="evidence" value="ECO:0007669"/>
    <property type="project" value="UniProtKB-KW"/>
</dbReference>
<dbReference type="PANTHER" id="PTHR43685:SF2">
    <property type="entry name" value="GLYCOSYLTRANSFERASE 2-LIKE DOMAIN-CONTAINING PROTEIN"/>
    <property type="match status" value="1"/>
</dbReference>
<dbReference type="CDD" id="cd00761">
    <property type="entry name" value="Glyco_tranf_GTA_type"/>
    <property type="match status" value="1"/>
</dbReference>
<reference evidence="2 3" key="1">
    <citation type="journal article" date="1994" name="Int. J. Syst. Bacteriol.">
        <title>Phylogenetic positions of novel aerobic, bacteriochlorophyll a-containing bacteria and description of Roseococcus thiosulfatophilus gen. nov., sp. nov., Erythromicrobium ramosum gen. nov., sp. nov., and Erythrobacter litoralis sp. nov.</title>
        <authorList>
            <person name="Yurkov V."/>
            <person name="Stackebrandt E."/>
            <person name="Holmes A."/>
            <person name="Fuerst J.A."/>
            <person name="Hugenholtz P."/>
            <person name="Golecki J."/>
            <person name="Gad'on N."/>
            <person name="Gorlenko V.M."/>
            <person name="Kompantseva E.I."/>
            <person name="Drews G."/>
        </authorList>
    </citation>
    <scope>NUCLEOTIDE SEQUENCE [LARGE SCALE GENOMIC DNA]</scope>
    <source>
        <strain evidence="2 3">KR-99</strain>
    </source>
</reference>
<evidence type="ECO:0000313" key="3">
    <source>
        <dbReference type="Proteomes" id="UP000589292"/>
    </source>
</evidence>
<dbReference type="InterPro" id="IPR050834">
    <property type="entry name" value="Glycosyltransf_2"/>
</dbReference>
<organism evidence="2 3">
    <name type="scientific">Sphingomonas ursincola</name>
    <dbReference type="NCBI Taxonomy" id="56361"/>
    <lineage>
        <taxon>Bacteria</taxon>
        <taxon>Pseudomonadati</taxon>
        <taxon>Pseudomonadota</taxon>
        <taxon>Alphaproteobacteria</taxon>
        <taxon>Sphingomonadales</taxon>
        <taxon>Sphingomonadaceae</taxon>
        <taxon>Sphingomonas</taxon>
    </lineage>
</organism>
<dbReference type="RefSeq" id="WP_181266905.1">
    <property type="nucleotide sequence ID" value="NZ_BAAAGB010000001.1"/>
</dbReference>
<dbReference type="Pfam" id="PF00535">
    <property type="entry name" value="Glycos_transf_2"/>
    <property type="match status" value="1"/>
</dbReference>
<evidence type="ECO:0000259" key="1">
    <source>
        <dbReference type="Pfam" id="PF00535"/>
    </source>
</evidence>
<evidence type="ECO:0000313" key="2">
    <source>
        <dbReference type="EMBL" id="MBA1373895.1"/>
    </source>
</evidence>
<dbReference type="AlphaFoldDB" id="A0A7V8U813"/>
<dbReference type="EMBL" id="VDES01000002">
    <property type="protein sequence ID" value="MBA1373895.1"/>
    <property type="molecule type" value="Genomic_DNA"/>
</dbReference>
<gene>
    <name evidence="2" type="ORF">FG486_06055</name>
</gene>
<feature type="domain" description="Glycosyltransferase 2-like" evidence="1">
    <location>
        <begin position="9"/>
        <end position="106"/>
    </location>
</feature>
<keyword evidence="2" id="KW-0808">Transferase</keyword>
<dbReference type="InterPro" id="IPR001173">
    <property type="entry name" value="Glyco_trans_2-like"/>
</dbReference>
<dbReference type="SUPFAM" id="SSF53448">
    <property type="entry name" value="Nucleotide-diphospho-sugar transferases"/>
    <property type="match status" value="1"/>
</dbReference>
<dbReference type="PANTHER" id="PTHR43685">
    <property type="entry name" value="GLYCOSYLTRANSFERASE"/>
    <property type="match status" value="1"/>
</dbReference>
<dbReference type="Proteomes" id="UP000589292">
    <property type="component" value="Unassembled WGS sequence"/>
</dbReference>
<comment type="caution">
    <text evidence="2">The sequence shown here is derived from an EMBL/GenBank/DDBJ whole genome shotgun (WGS) entry which is preliminary data.</text>
</comment>
<dbReference type="Gene3D" id="3.90.550.10">
    <property type="entry name" value="Spore Coat Polysaccharide Biosynthesis Protein SpsA, Chain A"/>
    <property type="match status" value="1"/>
</dbReference>
<keyword evidence="3" id="KW-1185">Reference proteome</keyword>
<dbReference type="InterPro" id="IPR029044">
    <property type="entry name" value="Nucleotide-diphossugar_trans"/>
</dbReference>
<accession>A0A7V8U813</accession>